<keyword evidence="1" id="KW-1133">Transmembrane helix</keyword>
<reference evidence="2 3" key="1">
    <citation type="submission" date="2021-10" db="EMBL/GenBank/DDBJ databases">
        <authorList>
            <person name="Criscuolo A."/>
        </authorList>
    </citation>
    <scope>NUCLEOTIDE SEQUENCE [LARGE SCALE GENOMIC DNA]</scope>
    <source>
        <strain evidence="3">CIP 111883</strain>
    </source>
</reference>
<feature type="transmembrane region" description="Helical" evidence="1">
    <location>
        <begin position="21"/>
        <end position="48"/>
    </location>
</feature>
<evidence type="ECO:0000256" key="1">
    <source>
        <dbReference type="SAM" id="Phobius"/>
    </source>
</evidence>
<organism evidence="2 3">
    <name type="scientific">Sutcliffiella rhizosphaerae</name>
    <dbReference type="NCBI Taxonomy" id="2880967"/>
    <lineage>
        <taxon>Bacteria</taxon>
        <taxon>Bacillati</taxon>
        <taxon>Bacillota</taxon>
        <taxon>Bacilli</taxon>
        <taxon>Bacillales</taxon>
        <taxon>Bacillaceae</taxon>
        <taxon>Sutcliffiella</taxon>
    </lineage>
</organism>
<accession>A0ABM8YL65</accession>
<evidence type="ECO:0000313" key="3">
    <source>
        <dbReference type="Proteomes" id="UP000789833"/>
    </source>
</evidence>
<comment type="caution">
    <text evidence="2">The sequence shown here is derived from an EMBL/GenBank/DDBJ whole genome shotgun (WGS) entry which is preliminary data.</text>
</comment>
<name>A0ABM8YL65_9BACI</name>
<keyword evidence="3" id="KW-1185">Reference proteome</keyword>
<keyword evidence="1" id="KW-0812">Transmembrane</keyword>
<gene>
    <name evidence="2" type="ORF">BACCIP111883_01362</name>
</gene>
<dbReference type="RefSeq" id="WP_230500509.1">
    <property type="nucleotide sequence ID" value="NZ_CAKJTJ010000005.1"/>
</dbReference>
<sequence>MDTRARRIVRNNKKSRFHYFIVLKDFLSSFILHMISLVIIAAFLIWVLDKV</sequence>
<dbReference type="Proteomes" id="UP000789833">
    <property type="component" value="Unassembled WGS sequence"/>
</dbReference>
<keyword evidence="1" id="KW-0472">Membrane</keyword>
<proteinExistence type="predicted"/>
<evidence type="ECO:0000313" key="2">
    <source>
        <dbReference type="EMBL" id="CAG9620593.1"/>
    </source>
</evidence>
<dbReference type="EMBL" id="CAKJTJ010000005">
    <property type="protein sequence ID" value="CAG9620593.1"/>
    <property type="molecule type" value="Genomic_DNA"/>
</dbReference>
<protein>
    <submittedName>
        <fullName evidence="2">Uncharacterized protein</fullName>
    </submittedName>
</protein>